<comment type="caution">
    <text evidence="3">The sequence shown here is derived from an EMBL/GenBank/DDBJ whole genome shotgun (WGS) entry which is preliminary data.</text>
</comment>
<feature type="compositionally biased region" description="Polar residues" evidence="1">
    <location>
        <begin position="218"/>
        <end position="230"/>
    </location>
</feature>
<feature type="region of interest" description="Disordered" evidence="1">
    <location>
        <begin position="205"/>
        <end position="230"/>
    </location>
</feature>
<accession>A0A1A0H5M3</accession>
<dbReference type="STRING" id="869754.A0A1A0H5M3"/>
<protein>
    <recommendedName>
        <fullName evidence="2">Zn(2)-C6 fungal-type domain-containing protein</fullName>
    </recommendedName>
</protein>
<dbReference type="GO" id="GO:0008270">
    <property type="term" value="F:zinc ion binding"/>
    <property type="evidence" value="ECO:0007669"/>
    <property type="project" value="InterPro"/>
</dbReference>
<dbReference type="PROSITE" id="PS00463">
    <property type="entry name" value="ZN2_CY6_FUNGAL_1"/>
    <property type="match status" value="1"/>
</dbReference>
<name>A0A1A0H5M3_9ASCO</name>
<dbReference type="Proteomes" id="UP000092555">
    <property type="component" value="Unassembled WGS sequence"/>
</dbReference>
<dbReference type="InterPro" id="IPR001138">
    <property type="entry name" value="Zn2Cys6_DnaBD"/>
</dbReference>
<dbReference type="OrthoDB" id="3034343at2759"/>
<dbReference type="AlphaFoldDB" id="A0A1A0H5M3"/>
<dbReference type="GO" id="GO:0000981">
    <property type="term" value="F:DNA-binding transcription factor activity, RNA polymerase II-specific"/>
    <property type="evidence" value="ECO:0007669"/>
    <property type="project" value="InterPro"/>
</dbReference>
<evidence type="ECO:0000313" key="4">
    <source>
        <dbReference type="Proteomes" id="UP000092555"/>
    </source>
</evidence>
<dbReference type="RefSeq" id="XP_018709750.1">
    <property type="nucleotide sequence ID" value="XM_018856293.1"/>
</dbReference>
<evidence type="ECO:0000259" key="2">
    <source>
        <dbReference type="PROSITE" id="PS00463"/>
    </source>
</evidence>
<keyword evidence="4" id="KW-1185">Reference proteome</keyword>
<dbReference type="EMBL" id="LXTC01000007">
    <property type="protein sequence ID" value="OBA19218.1"/>
    <property type="molecule type" value="Genomic_DNA"/>
</dbReference>
<feature type="domain" description="Zn(2)-C6 fungal-type" evidence="2">
    <location>
        <begin position="25"/>
        <end position="55"/>
    </location>
</feature>
<dbReference type="CDD" id="cd00067">
    <property type="entry name" value="GAL4"/>
    <property type="match status" value="1"/>
</dbReference>
<dbReference type="GeneID" id="30029269"/>
<reference evidence="3 4" key="1">
    <citation type="submission" date="2016-05" db="EMBL/GenBank/DDBJ databases">
        <title>Comparative genomics of biotechnologically important yeasts.</title>
        <authorList>
            <consortium name="DOE Joint Genome Institute"/>
            <person name="Riley R."/>
            <person name="Haridas S."/>
            <person name="Wolfe K.H."/>
            <person name="Lopes M.R."/>
            <person name="Hittinger C.T."/>
            <person name="Goker M."/>
            <person name="Salamov A."/>
            <person name="Wisecaver J."/>
            <person name="Long T.M."/>
            <person name="Aerts A.L."/>
            <person name="Barry K."/>
            <person name="Choi C."/>
            <person name="Clum A."/>
            <person name="Coughlan A.Y."/>
            <person name="Deshpande S."/>
            <person name="Douglass A.P."/>
            <person name="Hanson S.J."/>
            <person name="Klenk H.-P."/>
            <person name="LaButti K."/>
            <person name="Lapidus A."/>
            <person name="Lindquist E."/>
            <person name="Lipzen A."/>
            <person name="Meier-kolthoff J.P."/>
            <person name="Ohm R.A."/>
            <person name="Otillar R.P."/>
            <person name="Pangilinan J."/>
            <person name="Peng Y."/>
            <person name="Rokas A."/>
            <person name="Rosa C.A."/>
            <person name="Scheuner C."/>
            <person name="Sibirny A.A."/>
            <person name="Slot J.C."/>
            <person name="Stielow J.B."/>
            <person name="Sun H."/>
            <person name="Kurtzman C.P."/>
            <person name="Blackwell M."/>
            <person name="Grigoriev I.V."/>
            <person name="Jeffries T.W."/>
        </authorList>
    </citation>
    <scope>NUCLEOTIDE SEQUENCE [LARGE SCALE GENOMIC DNA]</scope>
    <source>
        <strain evidence="3 4">NRRL YB-4993</strain>
    </source>
</reference>
<dbReference type="SMART" id="SM00066">
    <property type="entry name" value="GAL4"/>
    <property type="match status" value="1"/>
</dbReference>
<gene>
    <name evidence="3" type="ORF">METBIDRAFT_33424</name>
</gene>
<proteinExistence type="predicted"/>
<organism evidence="3 4">
    <name type="scientific">Metschnikowia bicuspidata var. bicuspidata NRRL YB-4993</name>
    <dbReference type="NCBI Taxonomy" id="869754"/>
    <lineage>
        <taxon>Eukaryota</taxon>
        <taxon>Fungi</taxon>
        <taxon>Dikarya</taxon>
        <taxon>Ascomycota</taxon>
        <taxon>Saccharomycotina</taxon>
        <taxon>Pichiomycetes</taxon>
        <taxon>Metschnikowiaceae</taxon>
        <taxon>Metschnikowia</taxon>
    </lineage>
</organism>
<sequence length="332" mass="37346">MKVTKKILQTEGNYVRPYRSRSERPCDFCRTRKTCCIIENLIPCMACTKFNDGQCTFLQKPLKRNRENTIAIRKPPKQIRSKAGDNIDVLQHTPLLRFTSSLPADSSTDSQLGFDEIHELLSTKSLLWEKAERCARSSSTGNAHSSFYNILQNLLDILPQHPPDASLAPNSYKHLPGITKEDIFCAIQESNDIVTLPETRLHYQSTQSQPRDYKYLENPSSNNPQHCNPHQLEQSEFSSETPTLLDNSVFSLLALGSNSGSRAWIPQAFNPTYALVDSGNTESYGARCFSVNQLQDLLVAASYPTQFHQEYCERFTDGAGDVSGISTLNSFH</sequence>
<evidence type="ECO:0000256" key="1">
    <source>
        <dbReference type="SAM" id="MobiDB-lite"/>
    </source>
</evidence>
<evidence type="ECO:0000313" key="3">
    <source>
        <dbReference type="EMBL" id="OBA19218.1"/>
    </source>
</evidence>